<dbReference type="InParanoid" id="S0EU29"/>
<evidence type="ECO:0000256" key="2">
    <source>
        <dbReference type="ARBA" id="ARBA00022723"/>
    </source>
</evidence>
<dbReference type="KEGG" id="ccz:CCALI_00945"/>
<dbReference type="OrthoDB" id="9781930at2"/>
<keyword evidence="9" id="KW-1133">Transmembrane helix</keyword>
<dbReference type="Proteomes" id="UP000014227">
    <property type="component" value="Chromosome I"/>
</dbReference>
<keyword evidence="5 8" id="KW-0482">Metalloprotease</keyword>
<dbReference type="PANTHER" id="PTHR10120">
    <property type="entry name" value="CAAX PRENYL PROTEASE 1"/>
    <property type="match status" value="1"/>
</dbReference>
<keyword evidence="2 7" id="KW-0479">Metal-binding</keyword>
<evidence type="ECO:0000259" key="11">
    <source>
        <dbReference type="Pfam" id="PF16491"/>
    </source>
</evidence>
<keyword evidence="1 8" id="KW-0645">Protease</keyword>
<protein>
    <submittedName>
        <fullName evidence="12">Zn-dependent protease with chaperone function</fullName>
    </submittedName>
</protein>
<comment type="similarity">
    <text evidence="8">Belongs to the peptidase M48 family.</text>
</comment>
<dbReference type="Pfam" id="PF01435">
    <property type="entry name" value="Peptidase_M48"/>
    <property type="match status" value="1"/>
</dbReference>
<evidence type="ECO:0000256" key="9">
    <source>
        <dbReference type="SAM" id="Phobius"/>
    </source>
</evidence>
<evidence type="ECO:0000256" key="6">
    <source>
        <dbReference type="PIRSR" id="PIRSR627057-1"/>
    </source>
</evidence>
<comment type="cofactor">
    <cofactor evidence="7 8">
        <name>Zn(2+)</name>
        <dbReference type="ChEBI" id="CHEBI:29105"/>
    </cofactor>
    <text evidence="7 8">Binds 1 zinc ion per subunit.</text>
</comment>
<dbReference type="RefSeq" id="WP_016482321.1">
    <property type="nucleotide sequence ID" value="NC_021487.1"/>
</dbReference>
<dbReference type="STRING" id="454171.CP488_00210"/>
<name>S0EU29_CHTCT</name>
<dbReference type="Gene3D" id="3.30.2010.10">
    <property type="entry name" value="Metalloproteases ('zincins'), catalytic domain"/>
    <property type="match status" value="1"/>
</dbReference>
<dbReference type="InterPro" id="IPR032456">
    <property type="entry name" value="Peptidase_M48_N"/>
</dbReference>
<evidence type="ECO:0000313" key="12">
    <source>
        <dbReference type="EMBL" id="CCW34767.1"/>
    </source>
</evidence>
<feature type="transmembrane region" description="Helical" evidence="9">
    <location>
        <begin position="49"/>
        <end position="77"/>
    </location>
</feature>
<evidence type="ECO:0000256" key="5">
    <source>
        <dbReference type="ARBA" id="ARBA00023049"/>
    </source>
</evidence>
<dbReference type="GO" id="GO:0046872">
    <property type="term" value="F:metal ion binding"/>
    <property type="evidence" value="ECO:0007669"/>
    <property type="project" value="UniProtKB-KW"/>
</dbReference>
<dbReference type="eggNOG" id="COG0501">
    <property type="taxonomic scope" value="Bacteria"/>
</dbReference>
<organism evidence="12 13">
    <name type="scientific">Chthonomonas calidirosea (strain DSM 23976 / ICMP 18418 / T49)</name>
    <dbReference type="NCBI Taxonomy" id="1303518"/>
    <lineage>
        <taxon>Bacteria</taxon>
        <taxon>Bacillati</taxon>
        <taxon>Armatimonadota</taxon>
        <taxon>Chthonomonadia</taxon>
        <taxon>Chthonomonadales</taxon>
        <taxon>Chthonomonadaceae</taxon>
        <taxon>Chthonomonas</taxon>
    </lineage>
</organism>
<gene>
    <name evidence="12" type="ORF">CCALI_00945</name>
</gene>
<evidence type="ECO:0000259" key="10">
    <source>
        <dbReference type="Pfam" id="PF01435"/>
    </source>
</evidence>
<evidence type="ECO:0000256" key="4">
    <source>
        <dbReference type="ARBA" id="ARBA00022833"/>
    </source>
</evidence>
<dbReference type="AlphaFoldDB" id="S0EU29"/>
<feature type="binding site" evidence="7">
    <location>
        <position position="274"/>
    </location>
    <ligand>
        <name>Zn(2+)</name>
        <dbReference type="ChEBI" id="CHEBI:29105"/>
        <note>catalytic</note>
    </ligand>
</feature>
<feature type="domain" description="CAAX prenyl protease 1 N-terminal" evidence="11">
    <location>
        <begin position="39"/>
        <end position="197"/>
    </location>
</feature>
<dbReference type="CDD" id="cd07343">
    <property type="entry name" value="M48A_Zmpste24p_like"/>
    <property type="match status" value="1"/>
</dbReference>
<feature type="domain" description="Peptidase M48" evidence="10">
    <location>
        <begin position="205"/>
        <end position="405"/>
    </location>
</feature>
<evidence type="ECO:0000256" key="8">
    <source>
        <dbReference type="RuleBase" id="RU003983"/>
    </source>
</evidence>
<feature type="binding site" evidence="7">
    <location>
        <position position="270"/>
    </location>
    <ligand>
        <name>Zn(2+)</name>
        <dbReference type="ChEBI" id="CHEBI:29105"/>
        <note>catalytic</note>
    </ligand>
</feature>
<dbReference type="Pfam" id="PF16491">
    <property type="entry name" value="Peptidase_M48_N"/>
    <property type="match status" value="1"/>
</dbReference>
<dbReference type="PATRIC" id="fig|1303518.3.peg.957"/>
<dbReference type="InterPro" id="IPR001915">
    <property type="entry name" value="Peptidase_M48"/>
</dbReference>
<reference evidence="13" key="1">
    <citation type="submission" date="2013-03" db="EMBL/GenBank/DDBJ databases">
        <title>Genome sequence of Chthonomonas calidirosea, the first sequenced genome from the Armatimonadetes phylum (formally candidate division OP10).</title>
        <authorList>
            <person name="Lee K.C.Y."/>
            <person name="Morgan X.C."/>
            <person name="Dunfield P.F."/>
            <person name="Tamas I."/>
            <person name="Houghton K.M."/>
            <person name="Vyssotski M."/>
            <person name="Ryan J.L.J."/>
            <person name="Lagutin K."/>
            <person name="McDonald I.R."/>
            <person name="Stott M.B."/>
        </authorList>
    </citation>
    <scope>NUCLEOTIDE SEQUENCE [LARGE SCALE GENOMIC DNA]</scope>
    <source>
        <strain evidence="13">DSM 23976 / ICMP 18418 / T49</strain>
    </source>
</reference>
<evidence type="ECO:0000256" key="3">
    <source>
        <dbReference type="ARBA" id="ARBA00022801"/>
    </source>
</evidence>
<feature type="active site" description="Proton donor" evidence="6">
    <location>
        <position position="354"/>
    </location>
</feature>
<dbReference type="InterPro" id="IPR027057">
    <property type="entry name" value="CAXX_Prtase_1"/>
</dbReference>
<keyword evidence="13" id="KW-1185">Reference proteome</keyword>
<keyword evidence="9" id="KW-0812">Transmembrane</keyword>
<feature type="transmembrane region" description="Helical" evidence="9">
    <location>
        <begin position="280"/>
        <end position="298"/>
    </location>
</feature>
<keyword evidence="4 7" id="KW-0862">Zinc</keyword>
<evidence type="ECO:0000313" key="13">
    <source>
        <dbReference type="Proteomes" id="UP000014227"/>
    </source>
</evidence>
<proteinExistence type="inferred from homology"/>
<keyword evidence="3 8" id="KW-0378">Hydrolase</keyword>
<feature type="transmembrane region" description="Helical" evidence="9">
    <location>
        <begin position="141"/>
        <end position="161"/>
    </location>
</feature>
<sequence length="419" mass="47773">MRQAARTACIALLGLVLLAVPIVLLAAPTPAVAFHIPQRAITYQRLGYALGFFGIFWHGLGLWLILHFGIAAQLRCLAYRLTTRQPNSEKPPPLRALALFYVAFSLLFLLWQMPLGMAGLLLEKQFGFAREGWGRWLEDTALSWVLSLPLILVLWLGYVVYFRSPQRWWLWLWAALTPLILFNNVIQPIFIAPLFNRYRPLPPGPLRQAIENLAAKAHIRHAVILVENTSRRTTHVNAYVTGIGPTTRIVIDDTALKTLPPDQLLVMVAHEMGHYVEKHVWIITLSNILGAGVLLWVLSKAFPTLLQRFARKWGIESPADLAALPALFLCLYVLLQIQMPLANLESRYLEHRADAFALRLTHLNRAMAQLFIGFAERDYEDPNPPALIQWWYGTHPSLRSRVQFALSYHPWRHGAARYR</sequence>
<evidence type="ECO:0000256" key="7">
    <source>
        <dbReference type="PIRSR" id="PIRSR627057-2"/>
    </source>
</evidence>
<dbReference type="FunCoup" id="S0EU29">
    <property type="interactions" value="294"/>
</dbReference>
<keyword evidence="9" id="KW-0472">Membrane</keyword>
<accession>S0EU29</accession>
<evidence type="ECO:0000256" key="1">
    <source>
        <dbReference type="ARBA" id="ARBA00022670"/>
    </source>
</evidence>
<feature type="binding site" evidence="7">
    <location>
        <position position="350"/>
    </location>
    <ligand>
        <name>Zn(2+)</name>
        <dbReference type="ChEBI" id="CHEBI:29105"/>
        <note>catalytic</note>
    </ligand>
</feature>
<feature type="transmembrane region" description="Helical" evidence="9">
    <location>
        <begin position="168"/>
        <end position="195"/>
    </location>
</feature>
<feature type="transmembrane region" description="Helical" evidence="9">
    <location>
        <begin position="98"/>
        <end position="121"/>
    </location>
</feature>
<dbReference type="HOGENOM" id="CLU_025947_1_1_0"/>
<feature type="active site" evidence="6">
    <location>
        <position position="271"/>
    </location>
</feature>
<dbReference type="GO" id="GO:0004222">
    <property type="term" value="F:metalloendopeptidase activity"/>
    <property type="evidence" value="ECO:0007669"/>
    <property type="project" value="InterPro"/>
</dbReference>
<dbReference type="GO" id="GO:0071586">
    <property type="term" value="P:CAAX-box protein processing"/>
    <property type="evidence" value="ECO:0007669"/>
    <property type="project" value="InterPro"/>
</dbReference>
<dbReference type="EMBL" id="HF951689">
    <property type="protein sequence ID" value="CCW34767.1"/>
    <property type="molecule type" value="Genomic_DNA"/>
</dbReference>